<gene>
    <name evidence="2" type="ORF">LACBIDRAFT_330538</name>
</gene>
<organism evidence="3">
    <name type="scientific">Laccaria bicolor (strain S238N-H82 / ATCC MYA-4686)</name>
    <name type="common">Bicoloured deceiver</name>
    <name type="synonym">Laccaria laccata var. bicolor</name>
    <dbReference type="NCBI Taxonomy" id="486041"/>
    <lineage>
        <taxon>Eukaryota</taxon>
        <taxon>Fungi</taxon>
        <taxon>Dikarya</taxon>
        <taxon>Basidiomycota</taxon>
        <taxon>Agaricomycotina</taxon>
        <taxon>Agaricomycetes</taxon>
        <taxon>Agaricomycetidae</taxon>
        <taxon>Agaricales</taxon>
        <taxon>Agaricineae</taxon>
        <taxon>Hydnangiaceae</taxon>
        <taxon>Laccaria</taxon>
    </lineage>
</organism>
<evidence type="ECO:0000313" key="3">
    <source>
        <dbReference type="Proteomes" id="UP000001194"/>
    </source>
</evidence>
<dbReference type="HOGENOM" id="CLU_021534_0_0_1"/>
<sequence length="618" mass="67498">MSSGIAGKAQVSDSYDSKATAVSVPTDEMGLKIAEFRAHRRNSNPVHAAPISLSNFYHPVDPPTQSKAFGDETLATPTQRLLEDEVDHVQYATYRDGPTNKSIMYPSNVESSDKGWIPIPLRNWFWIPLVLFLVAGAGGLETALYFSKKEQGWPARENEAQSVSHYIYVAAMWTWTDIEIKKMQQLCRLDPSNCKQTLPGCTCYPDGHIDAELSATCSSIADCDGHLVSSTRKQPDISSAFLAAAGYAGATVMYGLGRPAFSNGPYTIAPFELPTAIARNGTVFANTTAVKTDPGCQAVSVQMTNVLPGRWSNAVSYNGCSITWIVTNNSTVLFGADIPACATNPPIQFSPIIFWIFTYQPTVQASATLCFPTFSLWEVNVNVDLATKNLTKVTELRPFNQDHSPFSSLSANLTGPPLNGRAYNGVRFNLTAPNQYVLARQAAIQLQLPAAIYQAALSNQIGLLESLASGVFSQLSSQVYGTYLALVAREVYFLPSVEPITVVVKTFRKRLFLNGTAVHLLATAMLSLAFFGTIVHLFHRKDRRDLRLNHEPGTIASAVSIGAQTQVGNVLAGRQDERDISEALKNKRFRINPGTMKIVMEGEEGYELAKSPGFWQKG</sequence>
<dbReference type="AlphaFoldDB" id="B0DLM2"/>
<dbReference type="EMBL" id="DS547117">
    <property type="protein sequence ID" value="EDR04671.1"/>
    <property type="molecule type" value="Genomic_DNA"/>
</dbReference>
<dbReference type="OrthoDB" id="3248909at2759"/>
<keyword evidence="3" id="KW-1185">Reference proteome</keyword>
<protein>
    <submittedName>
        <fullName evidence="2">Predicted protein</fullName>
    </submittedName>
</protein>
<feature type="transmembrane region" description="Helical" evidence="1">
    <location>
        <begin position="124"/>
        <end position="146"/>
    </location>
</feature>
<reference evidence="2 3" key="1">
    <citation type="journal article" date="2008" name="Nature">
        <title>The genome of Laccaria bicolor provides insights into mycorrhizal symbiosis.</title>
        <authorList>
            <person name="Martin F."/>
            <person name="Aerts A."/>
            <person name="Ahren D."/>
            <person name="Brun A."/>
            <person name="Danchin E.G.J."/>
            <person name="Duchaussoy F."/>
            <person name="Gibon J."/>
            <person name="Kohler A."/>
            <person name="Lindquist E."/>
            <person name="Pereda V."/>
            <person name="Salamov A."/>
            <person name="Shapiro H.J."/>
            <person name="Wuyts J."/>
            <person name="Blaudez D."/>
            <person name="Buee M."/>
            <person name="Brokstein P."/>
            <person name="Canbaeck B."/>
            <person name="Cohen D."/>
            <person name="Courty P.E."/>
            <person name="Coutinho P.M."/>
            <person name="Delaruelle C."/>
            <person name="Detter J.C."/>
            <person name="Deveau A."/>
            <person name="DiFazio S."/>
            <person name="Duplessis S."/>
            <person name="Fraissinet-Tachet L."/>
            <person name="Lucic E."/>
            <person name="Frey-Klett P."/>
            <person name="Fourrey C."/>
            <person name="Feussner I."/>
            <person name="Gay G."/>
            <person name="Grimwood J."/>
            <person name="Hoegger P.J."/>
            <person name="Jain P."/>
            <person name="Kilaru S."/>
            <person name="Labbe J."/>
            <person name="Lin Y.C."/>
            <person name="Legue V."/>
            <person name="Le Tacon F."/>
            <person name="Marmeisse R."/>
            <person name="Melayah D."/>
            <person name="Montanini B."/>
            <person name="Muratet M."/>
            <person name="Nehls U."/>
            <person name="Niculita-Hirzel H."/>
            <person name="Oudot-Le Secq M.P."/>
            <person name="Peter M."/>
            <person name="Quesneville H."/>
            <person name="Rajashekar B."/>
            <person name="Reich M."/>
            <person name="Rouhier N."/>
            <person name="Schmutz J."/>
            <person name="Yin T."/>
            <person name="Chalot M."/>
            <person name="Henrissat B."/>
            <person name="Kuees U."/>
            <person name="Lucas S."/>
            <person name="Van de Peer Y."/>
            <person name="Podila G.K."/>
            <person name="Polle A."/>
            <person name="Pukkila P.J."/>
            <person name="Richardson P.M."/>
            <person name="Rouze P."/>
            <person name="Sanders I.R."/>
            <person name="Stajich J.E."/>
            <person name="Tunlid A."/>
            <person name="Tuskan G."/>
            <person name="Grigoriev I.V."/>
        </authorList>
    </citation>
    <scope>NUCLEOTIDE SEQUENCE [LARGE SCALE GENOMIC DNA]</scope>
    <source>
        <strain evidence="3">S238N-H82 / ATCC MYA-4686</strain>
    </source>
</reference>
<name>B0DLM2_LACBS</name>
<dbReference type="RefSeq" id="XP_001884843.1">
    <property type="nucleotide sequence ID" value="XM_001884808.1"/>
</dbReference>
<keyword evidence="1" id="KW-0812">Transmembrane</keyword>
<dbReference type="Proteomes" id="UP000001194">
    <property type="component" value="Unassembled WGS sequence"/>
</dbReference>
<keyword evidence="1" id="KW-1133">Transmembrane helix</keyword>
<evidence type="ECO:0000256" key="1">
    <source>
        <dbReference type="SAM" id="Phobius"/>
    </source>
</evidence>
<proteinExistence type="predicted"/>
<keyword evidence="1" id="KW-0472">Membrane</keyword>
<feature type="transmembrane region" description="Helical" evidence="1">
    <location>
        <begin position="517"/>
        <end position="538"/>
    </location>
</feature>
<accession>B0DLM2</accession>
<dbReference type="GeneID" id="6080449"/>
<evidence type="ECO:0000313" key="2">
    <source>
        <dbReference type="EMBL" id="EDR04671.1"/>
    </source>
</evidence>
<dbReference type="STRING" id="486041.B0DLM2"/>
<dbReference type="InParanoid" id="B0DLM2"/>
<dbReference type="KEGG" id="lbc:LACBIDRAFT_330538"/>